<keyword evidence="1" id="KW-1133">Transmembrane helix</keyword>
<organism evidence="2 3">
    <name type="scientific">Xylocopilactobacillus apicola</name>
    <dbReference type="NCBI Taxonomy" id="2932184"/>
    <lineage>
        <taxon>Bacteria</taxon>
        <taxon>Bacillati</taxon>
        <taxon>Bacillota</taxon>
        <taxon>Bacilli</taxon>
        <taxon>Lactobacillales</taxon>
        <taxon>Lactobacillaceae</taxon>
        <taxon>Xylocopilactobacillus</taxon>
    </lineage>
</organism>
<evidence type="ECO:0000313" key="2">
    <source>
        <dbReference type="EMBL" id="BDR59047.1"/>
    </source>
</evidence>
<keyword evidence="1" id="KW-0812">Transmembrane</keyword>
<name>A0AAU9CYF0_9LACO</name>
<dbReference type="RefSeq" id="WP_317634861.1">
    <property type="nucleotide sequence ID" value="NZ_AP026802.1"/>
</dbReference>
<gene>
    <name evidence="2" type="ORF">XA3_14880</name>
</gene>
<sequence length="431" mass="48199">MKSFKKLGYIIATIGIVAMLIFVLNPKKRSQAADFPQTTLEKNKKKEPIFTDPTQKLSSKIITPREVPLDTSSTVVQTGNFRMSGTGIWNTTEGRNEVNLSWDKPSNLSGGFHVEMDTSSSFANKEEVGTNYGKKIKILNVGAQYATTGQWFRGWMKNLKSEDGQSIDKGLFEIDAIWLGNFNSNPESVLKNPDGTYKYDAIFFGASDWNSDNYNKYNQDLNEASYQATKAFGDTGRAITFGHDTIEGAAFDVETGSMHNGDPYHKYFNRFASKVGLSVSSAYFALGSDRLKVATSGSLTQEPYYLDPTTVYTISPSHNFCSYYMYQSGAIRWMKYDEATLPTNYWRGGNSFVTYVKDSNGNVIADNNWYLVSKDNYAQIQTGHTTNKCSVQEAKIIFNMLYYTSSLNTSTTGKAIKSQGYHCARGTEGYR</sequence>
<keyword evidence="1" id="KW-0472">Membrane</keyword>
<evidence type="ECO:0000313" key="3">
    <source>
        <dbReference type="Proteomes" id="UP001321861"/>
    </source>
</evidence>
<dbReference type="Proteomes" id="UP001321861">
    <property type="component" value="Chromosome"/>
</dbReference>
<reference evidence="2 3" key="1">
    <citation type="journal article" date="2023" name="Microbiol. Spectr.">
        <title>Symbiosis of Carpenter Bees with Uncharacterized Lactic Acid Bacteria Showing NAD Auxotrophy.</title>
        <authorList>
            <person name="Kawasaki S."/>
            <person name="Ozawa K."/>
            <person name="Mori T."/>
            <person name="Yamamoto A."/>
            <person name="Ito M."/>
            <person name="Ohkuma M."/>
            <person name="Sakamoto M."/>
            <person name="Matsutani M."/>
        </authorList>
    </citation>
    <scope>NUCLEOTIDE SEQUENCE [LARGE SCALE GENOMIC DNA]</scope>
    <source>
        <strain evidence="2 3">XA3</strain>
    </source>
</reference>
<dbReference type="EMBL" id="AP026802">
    <property type="protein sequence ID" value="BDR59047.1"/>
    <property type="molecule type" value="Genomic_DNA"/>
</dbReference>
<dbReference type="AlphaFoldDB" id="A0AAU9CYF0"/>
<dbReference type="KEGG" id="xap:XA3_14880"/>
<proteinExistence type="predicted"/>
<keyword evidence="3" id="KW-1185">Reference proteome</keyword>
<evidence type="ECO:0000256" key="1">
    <source>
        <dbReference type="SAM" id="Phobius"/>
    </source>
</evidence>
<accession>A0AAU9CYF0</accession>
<protein>
    <submittedName>
        <fullName evidence="2">Uncharacterized protein</fullName>
    </submittedName>
</protein>
<feature type="transmembrane region" description="Helical" evidence="1">
    <location>
        <begin position="7"/>
        <end position="24"/>
    </location>
</feature>